<feature type="non-terminal residue" evidence="1">
    <location>
        <position position="1"/>
    </location>
</feature>
<organism evidence="1 2">
    <name type="scientific">Pelagomonas calceolata</name>
    <dbReference type="NCBI Taxonomy" id="35677"/>
    <lineage>
        <taxon>Eukaryota</taxon>
        <taxon>Sar</taxon>
        <taxon>Stramenopiles</taxon>
        <taxon>Ochrophyta</taxon>
        <taxon>Pelagophyceae</taxon>
        <taxon>Pelagomonadales</taxon>
        <taxon>Pelagomonadaceae</taxon>
        <taxon>Pelagomonas</taxon>
    </lineage>
</organism>
<comment type="caution">
    <text evidence="1">The sequence shown here is derived from an EMBL/GenBank/DDBJ whole genome shotgun (WGS) entry which is preliminary data.</text>
</comment>
<keyword evidence="2" id="KW-1185">Reference proteome</keyword>
<name>A0A8J2T3H2_9STRA</name>
<proteinExistence type="predicted"/>
<evidence type="ECO:0000313" key="2">
    <source>
        <dbReference type="Proteomes" id="UP000789595"/>
    </source>
</evidence>
<accession>A0A8J2T3H2</accession>
<sequence>CLWSLLRRSGRRFRRICADEGERVRDDARRRVRRVFLPLDGDAHVALLVELPPLLERRGERGADVALLQERPLAGLVAARQPRCERLDVRVEPDHDALAQRRPVLLPCHHASPRRHDEPHVGGHLLHDRPLELAEGRLPVLFEDVRDRPFRRCFECCVCVEECVGPELPAHEFADARLARAHHADQVEVHVLQGLGEFAACCRRPRLRLGGAASPYKLARSLHASSRAREGARCREAEEELQCFRHWSCCTASLAVAQLLHELQLHGSL</sequence>
<reference evidence="1" key="1">
    <citation type="submission" date="2021-11" db="EMBL/GenBank/DDBJ databases">
        <authorList>
            <consortium name="Genoscope - CEA"/>
            <person name="William W."/>
        </authorList>
    </citation>
    <scope>NUCLEOTIDE SEQUENCE</scope>
</reference>
<evidence type="ECO:0000313" key="1">
    <source>
        <dbReference type="EMBL" id="CAH0380109.1"/>
    </source>
</evidence>
<dbReference type="EMBL" id="CAKKNE010000006">
    <property type="protein sequence ID" value="CAH0380109.1"/>
    <property type="molecule type" value="Genomic_DNA"/>
</dbReference>
<dbReference type="AlphaFoldDB" id="A0A8J2T3H2"/>
<dbReference type="Proteomes" id="UP000789595">
    <property type="component" value="Unassembled WGS sequence"/>
</dbReference>
<gene>
    <name evidence="1" type="ORF">PECAL_6P17500</name>
</gene>
<feature type="non-terminal residue" evidence="1">
    <location>
        <position position="269"/>
    </location>
</feature>
<protein>
    <submittedName>
        <fullName evidence="1">Uncharacterized protein</fullName>
    </submittedName>
</protein>